<accession>A0A8S1HIA9</accession>
<dbReference type="EMBL" id="CAJGYM010000048">
    <property type="protein sequence ID" value="CAD6194887.1"/>
    <property type="molecule type" value="Genomic_DNA"/>
</dbReference>
<feature type="compositionally biased region" description="Polar residues" evidence="1">
    <location>
        <begin position="859"/>
        <end position="869"/>
    </location>
</feature>
<feature type="compositionally biased region" description="Pro residues" evidence="1">
    <location>
        <begin position="420"/>
        <end position="430"/>
    </location>
</feature>
<dbReference type="PRINTS" id="PR01217">
    <property type="entry name" value="PRICHEXTENSN"/>
</dbReference>
<gene>
    <name evidence="3" type="ORF">CAUJ_LOCUS10806</name>
</gene>
<feature type="compositionally biased region" description="Pro residues" evidence="1">
    <location>
        <begin position="616"/>
        <end position="625"/>
    </location>
</feature>
<keyword evidence="2" id="KW-0732">Signal</keyword>
<evidence type="ECO:0000256" key="2">
    <source>
        <dbReference type="SAM" id="SignalP"/>
    </source>
</evidence>
<evidence type="ECO:0000313" key="4">
    <source>
        <dbReference type="Proteomes" id="UP000835052"/>
    </source>
</evidence>
<organism evidence="3 4">
    <name type="scientific">Caenorhabditis auriculariae</name>
    <dbReference type="NCBI Taxonomy" id="2777116"/>
    <lineage>
        <taxon>Eukaryota</taxon>
        <taxon>Metazoa</taxon>
        <taxon>Ecdysozoa</taxon>
        <taxon>Nematoda</taxon>
        <taxon>Chromadorea</taxon>
        <taxon>Rhabditida</taxon>
        <taxon>Rhabditina</taxon>
        <taxon>Rhabditomorpha</taxon>
        <taxon>Rhabditoidea</taxon>
        <taxon>Rhabditidae</taxon>
        <taxon>Peloderinae</taxon>
        <taxon>Caenorhabditis</taxon>
    </lineage>
</organism>
<evidence type="ECO:0000256" key="1">
    <source>
        <dbReference type="SAM" id="MobiDB-lite"/>
    </source>
</evidence>
<feature type="region of interest" description="Disordered" evidence="1">
    <location>
        <begin position="339"/>
        <end position="359"/>
    </location>
</feature>
<feature type="compositionally biased region" description="Pro residues" evidence="1">
    <location>
        <begin position="902"/>
        <end position="934"/>
    </location>
</feature>
<feature type="compositionally biased region" description="Acidic residues" evidence="1">
    <location>
        <begin position="789"/>
        <end position="806"/>
    </location>
</feature>
<keyword evidence="4" id="KW-1185">Reference proteome</keyword>
<proteinExistence type="predicted"/>
<feature type="region of interest" description="Disordered" evidence="1">
    <location>
        <begin position="101"/>
        <end position="150"/>
    </location>
</feature>
<feature type="compositionally biased region" description="Polar residues" evidence="1">
    <location>
        <begin position="108"/>
        <end position="134"/>
    </location>
</feature>
<feature type="compositionally biased region" description="Pro residues" evidence="1">
    <location>
        <begin position="676"/>
        <end position="765"/>
    </location>
</feature>
<feature type="compositionally biased region" description="Polar residues" evidence="1">
    <location>
        <begin position="453"/>
        <end position="474"/>
    </location>
</feature>
<protein>
    <submittedName>
        <fullName evidence="3">Uncharacterized protein</fullName>
    </submittedName>
</protein>
<feature type="chain" id="PRO_5035766206" evidence="2">
    <location>
        <begin position="17"/>
        <end position="1217"/>
    </location>
</feature>
<name>A0A8S1HIA9_9PELO</name>
<feature type="region of interest" description="Disordered" evidence="1">
    <location>
        <begin position="37"/>
        <end position="73"/>
    </location>
</feature>
<dbReference type="Proteomes" id="UP000835052">
    <property type="component" value="Unassembled WGS sequence"/>
</dbReference>
<feature type="region of interest" description="Disordered" evidence="1">
    <location>
        <begin position="404"/>
        <end position="982"/>
    </location>
</feature>
<feature type="compositionally biased region" description="Low complexity" evidence="1">
    <location>
        <begin position="626"/>
        <end position="643"/>
    </location>
</feature>
<feature type="compositionally biased region" description="Pro residues" evidence="1">
    <location>
        <begin position="808"/>
        <end position="823"/>
    </location>
</feature>
<feature type="signal peptide" evidence="2">
    <location>
        <begin position="1"/>
        <end position="16"/>
    </location>
</feature>
<feature type="region of interest" description="Disordered" evidence="1">
    <location>
        <begin position="180"/>
        <end position="239"/>
    </location>
</feature>
<evidence type="ECO:0000313" key="3">
    <source>
        <dbReference type="EMBL" id="CAD6194887.1"/>
    </source>
</evidence>
<feature type="compositionally biased region" description="Acidic residues" evidence="1">
    <location>
        <begin position="948"/>
        <end position="963"/>
    </location>
</feature>
<dbReference type="AlphaFoldDB" id="A0A8S1HIA9"/>
<sequence>MIRRLLLLLLIHTATGRLSTSSDSFGIPNSAPRNAGAAFVDQSQQPRLRTSSDDVTESEELPKEKIPDRAPGWNLHVGTQSEHRLSIQNLGQSDEVLRQFWKGGNGGSPYSTSAPITSTESVQKWRQNRLVQPRSQRKRKDVRDQESAESQWTNFEIPKKIAKKMDFQRFGIQCLVPSEESEGLANGTARREDSPESEEVDEMTRAEGVKSVNNNRLEPSGYTGGNEGNNLQDWQKLQPDGEMFPEGYDGLSALPRTLVNEAVSAEPEPSVVVAPRHVVREVTTVPTSTSELTTTPSLSIIFTVRPPVAPPVFLNSMNTGKEEEGEEDNLIQELESAVITQRPEPKETPEPPSGKRSIPYAIPRPIDNMANQSKNTRIQCVPCPGGIFGPPMTPAPELPPLIVPAESYAPEGNSEGYVLPPQPPLAPLPAPETEDSALEKSESAEMIEVAATDSATEKSGNQFPDSAQYINAENSEVVGPTLSPEDPDLPSSLYAGEMQSSGYVQPPTAVAPAPAPVRPMPTEAEYAPLPPGPAPKKTAYMAPTAPKSEYSAPPPAPKSEYTPAPAPEPKKSEYSAPPPAPTTSKSEYSAPPSPSPAPAPKLEYSQAPPALKTEYSPPPSPPTPKPAEYAPAPAPIAPKSEYSQPPPSPQKPAEYAPPPAPKSEYALPPASKSEYAPPPASSTTVPPPPAPRKPEYVPPPPPPAPKSEYSAPPPPPKSEYSPPPPAPAKPEYVPPPPPPAPKKPEYAAPPPAPKKPEYTAPPPAPKKTEYAAPPPAPTDEIENIGVVEAPEDEDYSQVGDQEEEYAPEPAPTSYPAAPAPAPHVPGVVPHELPSPAKGAYVTDHGSITSEESGYEESHSAYSTATSKPKYQSLPPTAPASVESSTEDMAVETSVSGSFQPSRPAPPPPPPPPPAPAPAPPPPPEPAPAPAPPTEPEPEIVEPTTSAPAEEEEEESSKIDEEDVHEATFAVRPTLPPYIEVPEEPPFVDAYPGESSYASLEGDHYSTGGLVATVQSTAGGGGYAHGPVEVEPASYAAPTPVIPYIQRPPPQPSYQLPPSQPQGYQLPPTYSFQPQGYAQPPPPAPAYVQPPPTYQPPNNCCGGQLFSPQGNLCMPLNFNPCRPQAPSCGGGCGAPSPCQSQGCSSGCQQSCCQSSSCCQPPQPMTSSCCNQVVSTCCQPRQMPCCNQQVQTCCPPPPPPSCCCPCCPSPSSLCRGKRL</sequence>
<feature type="compositionally biased region" description="Pro residues" evidence="1">
    <location>
        <begin position="644"/>
        <end position="661"/>
    </location>
</feature>
<comment type="caution">
    <text evidence="3">The sequence shown here is derived from an EMBL/GenBank/DDBJ whole genome shotgun (WGS) entry which is preliminary data.</text>
</comment>
<reference evidence="3" key="1">
    <citation type="submission" date="2020-10" db="EMBL/GenBank/DDBJ databases">
        <authorList>
            <person name="Kikuchi T."/>
        </authorList>
    </citation>
    <scope>NUCLEOTIDE SEQUENCE</scope>
    <source>
        <strain evidence="3">NKZ352</strain>
    </source>
</reference>
<dbReference type="OrthoDB" id="5868290at2759"/>